<name>A0A4Y7SGT9_COPMI</name>
<comment type="caution">
    <text evidence="2">The sequence shown here is derived from an EMBL/GenBank/DDBJ whole genome shotgun (WGS) entry which is preliminary data.</text>
</comment>
<gene>
    <name evidence="2" type="ORF">FA13DRAFT_173669</name>
</gene>
<proteinExistence type="predicted"/>
<sequence length="149" mass="16448">MGSGASTVKHVSPTHTIDARGWVEAVDTPLPVGAGTLVYRDVEVEEREEGRSPCPNATPTVPVRREAGEDEGRARRERARQGNTYFSTRPDRLGAFHGWSCPFRFIFWSLICSLLPSSVFAACSTSFRFRHIPPPQLFVAPITVASPLH</sequence>
<dbReference type="Proteomes" id="UP000298030">
    <property type="component" value="Unassembled WGS sequence"/>
</dbReference>
<feature type="region of interest" description="Disordered" evidence="1">
    <location>
        <begin position="45"/>
        <end position="81"/>
    </location>
</feature>
<dbReference type="EMBL" id="QPFP01000128">
    <property type="protein sequence ID" value="TEB20927.1"/>
    <property type="molecule type" value="Genomic_DNA"/>
</dbReference>
<keyword evidence="3" id="KW-1185">Reference proteome</keyword>
<evidence type="ECO:0000256" key="1">
    <source>
        <dbReference type="SAM" id="MobiDB-lite"/>
    </source>
</evidence>
<reference evidence="2 3" key="1">
    <citation type="journal article" date="2019" name="Nat. Ecol. Evol.">
        <title>Megaphylogeny resolves global patterns of mushroom evolution.</title>
        <authorList>
            <person name="Varga T."/>
            <person name="Krizsan K."/>
            <person name="Foldi C."/>
            <person name="Dima B."/>
            <person name="Sanchez-Garcia M."/>
            <person name="Sanchez-Ramirez S."/>
            <person name="Szollosi G.J."/>
            <person name="Szarkandi J.G."/>
            <person name="Papp V."/>
            <person name="Albert L."/>
            <person name="Andreopoulos W."/>
            <person name="Angelini C."/>
            <person name="Antonin V."/>
            <person name="Barry K.W."/>
            <person name="Bougher N.L."/>
            <person name="Buchanan P."/>
            <person name="Buyck B."/>
            <person name="Bense V."/>
            <person name="Catcheside P."/>
            <person name="Chovatia M."/>
            <person name="Cooper J."/>
            <person name="Damon W."/>
            <person name="Desjardin D."/>
            <person name="Finy P."/>
            <person name="Geml J."/>
            <person name="Haridas S."/>
            <person name="Hughes K."/>
            <person name="Justo A."/>
            <person name="Karasinski D."/>
            <person name="Kautmanova I."/>
            <person name="Kiss B."/>
            <person name="Kocsube S."/>
            <person name="Kotiranta H."/>
            <person name="LaButti K.M."/>
            <person name="Lechner B.E."/>
            <person name="Liimatainen K."/>
            <person name="Lipzen A."/>
            <person name="Lukacs Z."/>
            <person name="Mihaltcheva S."/>
            <person name="Morgado L.N."/>
            <person name="Niskanen T."/>
            <person name="Noordeloos M.E."/>
            <person name="Ohm R.A."/>
            <person name="Ortiz-Santana B."/>
            <person name="Ovrebo C."/>
            <person name="Racz N."/>
            <person name="Riley R."/>
            <person name="Savchenko A."/>
            <person name="Shiryaev A."/>
            <person name="Soop K."/>
            <person name="Spirin V."/>
            <person name="Szebenyi C."/>
            <person name="Tomsovsky M."/>
            <person name="Tulloss R.E."/>
            <person name="Uehling J."/>
            <person name="Grigoriev I.V."/>
            <person name="Vagvolgyi C."/>
            <person name="Papp T."/>
            <person name="Martin F.M."/>
            <person name="Miettinen O."/>
            <person name="Hibbett D.S."/>
            <person name="Nagy L.G."/>
        </authorList>
    </citation>
    <scope>NUCLEOTIDE SEQUENCE [LARGE SCALE GENOMIC DNA]</scope>
    <source>
        <strain evidence="2 3">FP101781</strain>
    </source>
</reference>
<protein>
    <submittedName>
        <fullName evidence="2">Uncharacterized protein</fullName>
    </submittedName>
</protein>
<organism evidence="2 3">
    <name type="scientific">Coprinellus micaceus</name>
    <name type="common">Glistening ink-cap mushroom</name>
    <name type="synonym">Coprinus micaceus</name>
    <dbReference type="NCBI Taxonomy" id="71717"/>
    <lineage>
        <taxon>Eukaryota</taxon>
        <taxon>Fungi</taxon>
        <taxon>Dikarya</taxon>
        <taxon>Basidiomycota</taxon>
        <taxon>Agaricomycotina</taxon>
        <taxon>Agaricomycetes</taxon>
        <taxon>Agaricomycetidae</taxon>
        <taxon>Agaricales</taxon>
        <taxon>Agaricineae</taxon>
        <taxon>Psathyrellaceae</taxon>
        <taxon>Coprinellus</taxon>
    </lineage>
</organism>
<dbReference type="AlphaFoldDB" id="A0A4Y7SGT9"/>
<feature type="compositionally biased region" description="Basic and acidic residues" evidence="1">
    <location>
        <begin position="63"/>
        <end position="74"/>
    </location>
</feature>
<evidence type="ECO:0000313" key="3">
    <source>
        <dbReference type="Proteomes" id="UP000298030"/>
    </source>
</evidence>
<accession>A0A4Y7SGT9</accession>
<evidence type="ECO:0000313" key="2">
    <source>
        <dbReference type="EMBL" id="TEB20927.1"/>
    </source>
</evidence>